<dbReference type="PANTHER" id="PTHR10937">
    <property type="entry name" value="GLUCOSAMINE--FRUCTOSE-6-PHOSPHATE AMINOTRANSFERASE, ISOMERIZING"/>
    <property type="match status" value="1"/>
</dbReference>
<dbReference type="SUPFAM" id="SSF53697">
    <property type="entry name" value="SIS domain"/>
    <property type="match status" value="1"/>
</dbReference>
<dbReference type="InterPro" id="IPR001347">
    <property type="entry name" value="SIS_dom"/>
</dbReference>
<dbReference type="CDD" id="cd05009">
    <property type="entry name" value="SIS_GlmS_GlmD_2"/>
    <property type="match status" value="1"/>
</dbReference>
<evidence type="ECO:0000259" key="2">
    <source>
        <dbReference type="PROSITE" id="PS51464"/>
    </source>
</evidence>
<gene>
    <name evidence="3" type="ORF">Pth03_17220</name>
</gene>
<organism evidence="3 4">
    <name type="scientific">Planotetraspora thailandica</name>
    <dbReference type="NCBI Taxonomy" id="487172"/>
    <lineage>
        <taxon>Bacteria</taxon>
        <taxon>Bacillati</taxon>
        <taxon>Actinomycetota</taxon>
        <taxon>Actinomycetes</taxon>
        <taxon>Streptosporangiales</taxon>
        <taxon>Streptosporangiaceae</taxon>
        <taxon>Planotetraspora</taxon>
    </lineage>
</organism>
<comment type="caution">
    <text evidence="3">The sequence shown here is derived from an EMBL/GenBank/DDBJ whole genome shotgun (WGS) entry which is preliminary data.</text>
</comment>
<dbReference type="CDD" id="cd05008">
    <property type="entry name" value="SIS_GlmS_GlmD_1"/>
    <property type="match status" value="1"/>
</dbReference>
<evidence type="ECO:0000313" key="3">
    <source>
        <dbReference type="EMBL" id="GII53333.1"/>
    </source>
</evidence>
<dbReference type="Pfam" id="PF01380">
    <property type="entry name" value="SIS"/>
    <property type="match status" value="2"/>
</dbReference>
<protein>
    <submittedName>
        <fullName evidence="3">Glutamine-fructose-6-phosphate transaminase</fullName>
    </submittedName>
</protein>
<dbReference type="EMBL" id="BOOR01000008">
    <property type="protein sequence ID" value="GII53333.1"/>
    <property type="molecule type" value="Genomic_DNA"/>
</dbReference>
<dbReference type="GO" id="GO:0097367">
    <property type="term" value="F:carbohydrate derivative binding"/>
    <property type="evidence" value="ECO:0007669"/>
    <property type="project" value="InterPro"/>
</dbReference>
<dbReference type="Gene3D" id="3.40.50.10490">
    <property type="entry name" value="Glucose-6-phosphate isomerase like protein, domain 1"/>
    <property type="match status" value="2"/>
</dbReference>
<feature type="domain" description="SIS" evidence="2">
    <location>
        <begin position="50"/>
        <end position="193"/>
    </location>
</feature>
<keyword evidence="1" id="KW-0677">Repeat</keyword>
<dbReference type="InterPro" id="IPR035490">
    <property type="entry name" value="GlmS/FrlB_SIS"/>
</dbReference>
<dbReference type="PROSITE" id="PS51464">
    <property type="entry name" value="SIS"/>
    <property type="match status" value="2"/>
</dbReference>
<feature type="domain" description="SIS" evidence="2">
    <location>
        <begin position="215"/>
        <end position="355"/>
    </location>
</feature>
<sequence length="365" mass="37820">MYGPHRINNGSHLTESEDEHCMTTKMRSEIAEQPAALRATLDALLPRTEEVRRLAQDTRHMLFIARGTSDNAAVYGRYLIEARAGRLSALAAPSIATTYRRTLDLDGVLAVGLSQSGRTEEIVETLEWAKACGAKTVAITNGGEESPLAQAADLALCTLAGEEKAVPATKTYTTQLAALAVLALGLGADVNGDDLRRVPDAVEKLISDPGDLDAVVDGLAGKPGVVVSGRGLAFSTALELALKLKEACYMHAMGLSYADLLHGPIAVVDEDTPAVLVASGEGPTLAGTISLAQRVTGAGASAFGVGGGTELAAASTASLNGPDLPEWVSPLGLIVPGQLLTEALARRLGIDPDAPRGLNKVTQTD</sequence>
<dbReference type="GO" id="GO:1901135">
    <property type="term" value="P:carbohydrate derivative metabolic process"/>
    <property type="evidence" value="ECO:0007669"/>
    <property type="project" value="InterPro"/>
</dbReference>
<reference evidence="3" key="1">
    <citation type="submission" date="2021-01" db="EMBL/GenBank/DDBJ databases">
        <title>Whole genome shotgun sequence of Planotetraspora thailandica NBRC 104271.</title>
        <authorList>
            <person name="Komaki H."/>
            <person name="Tamura T."/>
        </authorList>
    </citation>
    <scope>NUCLEOTIDE SEQUENCE</scope>
    <source>
        <strain evidence="3">NBRC 104271</strain>
    </source>
</reference>
<dbReference type="Proteomes" id="UP000605992">
    <property type="component" value="Unassembled WGS sequence"/>
</dbReference>
<dbReference type="PANTHER" id="PTHR10937:SF8">
    <property type="entry name" value="AMINOTRANSFERASE-RELATED"/>
    <property type="match status" value="1"/>
</dbReference>
<dbReference type="InterPro" id="IPR046348">
    <property type="entry name" value="SIS_dom_sf"/>
</dbReference>
<accession>A0A8J3UY13</accession>
<dbReference type="InterPro" id="IPR035466">
    <property type="entry name" value="GlmS/AgaS_SIS"/>
</dbReference>
<name>A0A8J3UY13_9ACTN</name>
<dbReference type="AlphaFoldDB" id="A0A8J3UY13"/>
<evidence type="ECO:0000313" key="4">
    <source>
        <dbReference type="Proteomes" id="UP000605992"/>
    </source>
</evidence>
<proteinExistence type="predicted"/>
<keyword evidence="4" id="KW-1185">Reference proteome</keyword>
<evidence type="ECO:0000256" key="1">
    <source>
        <dbReference type="ARBA" id="ARBA00022737"/>
    </source>
</evidence>